<protein>
    <submittedName>
        <fullName evidence="2">Uncharacterized protein</fullName>
    </submittedName>
</protein>
<dbReference type="STRING" id="501010.NOSIN_13615"/>
<dbReference type="RefSeq" id="WP_077691130.1">
    <property type="nucleotide sequence ID" value="NZ_MCOK01000001.1"/>
</dbReference>
<dbReference type="Proteomes" id="UP000189004">
    <property type="component" value="Unassembled WGS sequence"/>
</dbReference>
<organism evidence="2 3">
    <name type="scientific">Nocardiopsis sinuspersici</name>
    <dbReference type="NCBI Taxonomy" id="501010"/>
    <lineage>
        <taxon>Bacteria</taxon>
        <taxon>Bacillati</taxon>
        <taxon>Actinomycetota</taxon>
        <taxon>Actinomycetes</taxon>
        <taxon>Streptosporangiales</taxon>
        <taxon>Nocardiopsidaceae</taxon>
        <taxon>Nocardiopsis</taxon>
    </lineage>
</organism>
<keyword evidence="3" id="KW-1185">Reference proteome</keyword>
<dbReference type="EMBL" id="MCOK01000001">
    <property type="protein sequence ID" value="OOC54715.1"/>
    <property type="molecule type" value="Genomic_DNA"/>
</dbReference>
<feature type="region of interest" description="Disordered" evidence="1">
    <location>
        <begin position="72"/>
        <end position="93"/>
    </location>
</feature>
<comment type="caution">
    <text evidence="2">The sequence shown here is derived from an EMBL/GenBank/DDBJ whole genome shotgun (WGS) entry which is preliminary data.</text>
</comment>
<evidence type="ECO:0000256" key="1">
    <source>
        <dbReference type="SAM" id="MobiDB-lite"/>
    </source>
</evidence>
<evidence type="ECO:0000313" key="3">
    <source>
        <dbReference type="Proteomes" id="UP000189004"/>
    </source>
</evidence>
<reference evidence="3" key="1">
    <citation type="submission" date="2016-08" db="EMBL/GenBank/DDBJ databases">
        <authorList>
            <person name="Tokovenko B."/>
            <person name="Kalinowski J."/>
        </authorList>
    </citation>
    <scope>NUCLEOTIDE SEQUENCE [LARGE SCALE GENOMIC DNA]</scope>
    <source>
        <strain evidence="3">UTMC102</strain>
    </source>
</reference>
<dbReference type="OrthoDB" id="3429702at2"/>
<dbReference type="AlphaFoldDB" id="A0A1V3C1W4"/>
<feature type="compositionally biased region" description="Polar residues" evidence="1">
    <location>
        <begin position="81"/>
        <end position="93"/>
    </location>
</feature>
<evidence type="ECO:0000313" key="2">
    <source>
        <dbReference type="EMBL" id="OOC54715.1"/>
    </source>
</evidence>
<gene>
    <name evidence="2" type="ORF">NOSIN_13615</name>
</gene>
<name>A0A1V3C1W4_9ACTN</name>
<proteinExistence type="predicted"/>
<accession>A0A1V3C1W4</accession>
<sequence>MGIAMPGDSERWRCTGCGNLTRFDVTRTVRSQDYVHLDLAGDGRVEEHTVLSEIVEHVRCRWCGATDSVETIARPDADRSATGSSAESPTGRS</sequence>